<sequence>MPDAHSPTPEATTDENDSSKPRVGRPRKYATAADRVRAYRERERAKKEAAGMAPPVVESPDDAVSALTAATTALRALATNTVEQYSAIAERITTAVDKLTDAEALEAQMTRSAAELAKVKADADAKIVRLREQLAQALEDRDNADAAVAAVDAELADARTAHTEQVRRLEEAHHAELTRLKDEHAATLQRWKDEFEAATAEHTRTVGDLRATIVQQDESLTSQRRELDDAAAQCERATVEITDLRAEIARLQAALDREVATRERLDTELTTERDRTSELRSRLEESRITAATAQAAETAARTRGDELRAELSALRDEITALRDETKTLQMENLTLKAESTSLRAELDAARTAGTS</sequence>
<feature type="region of interest" description="Disordered" evidence="2">
    <location>
        <begin position="1"/>
        <end position="59"/>
    </location>
</feature>
<feature type="coiled-coil region" evidence="1">
    <location>
        <begin position="304"/>
        <end position="331"/>
    </location>
</feature>
<evidence type="ECO:0000313" key="3">
    <source>
        <dbReference type="EMBL" id="KSZ57411.1"/>
    </source>
</evidence>
<dbReference type="Proteomes" id="UP000053060">
    <property type="component" value="Unassembled WGS sequence"/>
</dbReference>
<evidence type="ECO:0000313" key="4">
    <source>
        <dbReference type="Proteomes" id="UP000053060"/>
    </source>
</evidence>
<protein>
    <submittedName>
        <fullName evidence="3">Uncharacterized protein</fullName>
    </submittedName>
</protein>
<gene>
    <name evidence="3" type="ORF">Z045_18200</name>
</gene>
<dbReference type="AlphaFoldDB" id="A0A0V9UHC5"/>
<reference evidence="3 4" key="2">
    <citation type="journal article" date="2016" name="Genome Announc.">
        <title>Draft Genome Sequence of a Versatile Hydrocarbon-Degrading Bacterium, Rhodococcus pyridinivorans Strain KG-16, Collected from Oil Fields in India.</title>
        <authorList>
            <person name="Aggarwal R.K."/>
            <person name="Dawar C."/>
            <person name="Phanindranath R."/>
            <person name="Mutnuri L."/>
            <person name="Dayal A.M."/>
        </authorList>
    </citation>
    <scope>NUCLEOTIDE SEQUENCE [LARGE SCALE GENOMIC DNA]</scope>
    <source>
        <strain evidence="3 4">KG-16</strain>
    </source>
</reference>
<feature type="coiled-coil region" evidence="1">
    <location>
        <begin position="174"/>
        <end position="268"/>
    </location>
</feature>
<evidence type="ECO:0000256" key="1">
    <source>
        <dbReference type="SAM" id="Coils"/>
    </source>
</evidence>
<accession>A0A0V9UHC5</accession>
<organism evidence="3 4">
    <name type="scientific">Rhodococcus pyridinivorans KG-16</name>
    <dbReference type="NCBI Taxonomy" id="1441730"/>
    <lineage>
        <taxon>Bacteria</taxon>
        <taxon>Bacillati</taxon>
        <taxon>Actinomycetota</taxon>
        <taxon>Actinomycetes</taxon>
        <taxon>Mycobacteriales</taxon>
        <taxon>Nocardiaceae</taxon>
        <taxon>Rhodococcus</taxon>
    </lineage>
</organism>
<proteinExistence type="predicted"/>
<keyword evidence="1" id="KW-0175">Coiled coil</keyword>
<dbReference type="RefSeq" id="WP_060653094.1">
    <property type="nucleotide sequence ID" value="NZ_AZXY01000009.1"/>
</dbReference>
<name>A0A0V9UHC5_9NOCA</name>
<evidence type="ECO:0000256" key="2">
    <source>
        <dbReference type="SAM" id="MobiDB-lite"/>
    </source>
</evidence>
<dbReference type="EMBL" id="AZXY01000009">
    <property type="protein sequence ID" value="KSZ57411.1"/>
    <property type="molecule type" value="Genomic_DNA"/>
</dbReference>
<feature type="compositionally biased region" description="Basic and acidic residues" evidence="2">
    <location>
        <begin position="34"/>
        <end position="49"/>
    </location>
</feature>
<comment type="caution">
    <text evidence="3">The sequence shown here is derived from an EMBL/GenBank/DDBJ whole genome shotgun (WGS) entry which is preliminary data.</text>
</comment>
<reference evidence="4" key="1">
    <citation type="submission" date="2015-01" db="EMBL/GenBank/DDBJ databases">
        <title>Draft genome sequence of Rhodococcus pyridinivorans strain KG-16, a hydrocarbon-degrading bacterium.</title>
        <authorList>
            <person name="Aggarwal R.K."/>
            <person name="Dawar C."/>
        </authorList>
    </citation>
    <scope>NUCLEOTIDE SEQUENCE [LARGE SCALE GENOMIC DNA]</scope>
    <source>
        <strain evidence="4">KG-16</strain>
    </source>
</reference>
<dbReference type="Gene3D" id="1.10.287.1490">
    <property type="match status" value="1"/>
</dbReference>
<dbReference type="PATRIC" id="fig|1441730.3.peg.3793"/>
<feature type="coiled-coil region" evidence="1">
    <location>
        <begin position="102"/>
        <end position="147"/>
    </location>
</feature>